<dbReference type="Pfam" id="PF03950">
    <property type="entry name" value="tRNA-synt_1c_C"/>
    <property type="match status" value="1"/>
</dbReference>
<dbReference type="Gene3D" id="3.40.50.620">
    <property type="entry name" value="HUPs"/>
    <property type="match status" value="1"/>
</dbReference>
<dbReference type="EC" id="6.1.1.17" evidence="3"/>
<evidence type="ECO:0000256" key="9">
    <source>
        <dbReference type="ARBA" id="ARBA00023146"/>
    </source>
</evidence>
<dbReference type="InterPro" id="IPR001412">
    <property type="entry name" value="aa-tRNA-synth_I_CS"/>
</dbReference>
<evidence type="ECO:0000256" key="8">
    <source>
        <dbReference type="ARBA" id="ARBA00022917"/>
    </source>
</evidence>
<dbReference type="EMBL" id="SBIQ01000052">
    <property type="protein sequence ID" value="KAF7683782.1"/>
    <property type="molecule type" value="Genomic_DNA"/>
</dbReference>
<keyword evidence="9 12" id="KW-0030">Aminoacyl-tRNA synthetase</keyword>
<evidence type="ECO:0000256" key="2">
    <source>
        <dbReference type="ARBA" id="ARBA00008927"/>
    </source>
</evidence>
<evidence type="ECO:0000259" key="15">
    <source>
        <dbReference type="Pfam" id="PF20974"/>
    </source>
</evidence>
<evidence type="ECO:0000256" key="6">
    <source>
        <dbReference type="ARBA" id="ARBA00022741"/>
    </source>
</evidence>
<dbReference type="InterPro" id="IPR020061">
    <property type="entry name" value="Glu_tRNA_lig_a-bdl"/>
</dbReference>
<dbReference type="SUPFAM" id="SSF50715">
    <property type="entry name" value="Ribosomal protein L25-like"/>
    <property type="match status" value="1"/>
</dbReference>
<dbReference type="InterPro" id="IPR004526">
    <property type="entry name" value="Glu-tRNA-synth_arc/euk"/>
</dbReference>
<evidence type="ECO:0000256" key="5">
    <source>
        <dbReference type="ARBA" id="ARBA00022598"/>
    </source>
</evidence>
<gene>
    <name evidence="16" type="ORF">TCON_1009</name>
</gene>
<dbReference type="InterPro" id="IPR020059">
    <property type="entry name" value="Glu/Gln-tRNA-synth_Ib_codon-bd"/>
</dbReference>
<evidence type="ECO:0000256" key="11">
    <source>
        <dbReference type="ARBA" id="ARBA00048351"/>
    </source>
</evidence>
<protein>
    <recommendedName>
        <fullName evidence="3">glutamate--tRNA ligase</fullName>
        <ecNumber evidence="3">6.1.1.17</ecNumber>
    </recommendedName>
    <alternativeName>
        <fullName evidence="10">Glutamyl-tRNA synthetase</fullName>
    </alternativeName>
</protein>
<dbReference type="GO" id="GO:0016874">
    <property type="term" value="F:ligase activity"/>
    <property type="evidence" value="ECO:0007669"/>
    <property type="project" value="UniProtKB-KW"/>
</dbReference>
<keyword evidence="8 12" id="KW-0648">Protein biosynthesis</keyword>
<feature type="domain" description="Glutamyl/glutaminyl-tRNA synthetase class Ib catalytic" evidence="13">
    <location>
        <begin position="154"/>
        <end position="451"/>
    </location>
</feature>
<dbReference type="Gene3D" id="1.10.1160.10">
    <property type="entry name" value="Glutamyl-trna Synthetase, Domain 2"/>
    <property type="match status" value="1"/>
</dbReference>
<dbReference type="PANTHER" id="PTHR43097">
    <property type="entry name" value="GLUTAMINE-TRNA LIGASE"/>
    <property type="match status" value="1"/>
</dbReference>
<accession>A0ABQ7HZY9</accession>
<feature type="domain" description="tRNA synthetases class I (E and Q) anti-codon binding" evidence="15">
    <location>
        <begin position="555"/>
        <end position="623"/>
    </location>
</feature>
<dbReference type="Gene3D" id="2.40.240.10">
    <property type="entry name" value="Ribosomal Protein L25, Chain P"/>
    <property type="match status" value="1"/>
</dbReference>
<comment type="catalytic activity">
    <reaction evidence="11">
        <text>tRNA(Glu) + L-glutamate + ATP = L-glutamyl-tRNA(Glu) + AMP + diphosphate</text>
        <dbReference type="Rhea" id="RHEA:23540"/>
        <dbReference type="Rhea" id="RHEA-COMP:9663"/>
        <dbReference type="Rhea" id="RHEA-COMP:9680"/>
        <dbReference type="ChEBI" id="CHEBI:29985"/>
        <dbReference type="ChEBI" id="CHEBI:30616"/>
        <dbReference type="ChEBI" id="CHEBI:33019"/>
        <dbReference type="ChEBI" id="CHEBI:78442"/>
        <dbReference type="ChEBI" id="CHEBI:78520"/>
        <dbReference type="ChEBI" id="CHEBI:456215"/>
        <dbReference type="EC" id="6.1.1.17"/>
    </reaction>
</comment>
<name>A0ABQ7HZY9_9MICR</name>
<evidence type="ECO:0000313" key="16">
    <source>
        <dbReference type="EMBL" id="KAF7683782.1"/>
    </source>
</evidence>
<evidence type="ECO:0000256" key="1">
    <source>
        <dbReference type="ARBA" id="ARBA00004496"/>
    </source>
</evidence>
<dbReference type="HAMAP" id="MF_02076">
    <property type="entry name" value="Glu_tRNA_synth_type2"/>
    <property type="match status" value="1"/>
</dbReference>
<sequence length="640" mass="74156">MTKEINHTDKFAIIPFLIYSKSNEEIKFNDKSKPFTIQDIEVPEDILQDIIKNWNLKASYQELESALNQIEPLIKNTHLQDMLFALFQSNGIFLNLFKKGILCTKFPAIFEFYTHKLKENKQELENFQKIKSAFAQKAKDQGTFAFDISGPDTVTRFPPEPSGYLHIGHAKAALLNQHFGSKLRVRFDDTNQNKEYEKYEPIILEDLRLLNITDYDLSNTSDYFEQIIKLAKILIKKGLAYCDDTGLEIMRAERDEGKESKRRNTPVEENEAIFEDMLKGKREEYCLRAKIDYKDPNKAMRDPVIMRHNKKTHHKTGRKYNIYPTYDFACPIVDSLEGVTNALRTNEFRDRNIQYKWFLDALEMKNKPKINEFGRLNFENTVLSKRKLLKFIDQGLVSGWDDPRVPTIRGILRLGLRIDVLKEYILMQGTSQKNCTASWDKIWALNKKKIDPISPRYSCVLDPIPAFIENCNDSTASILLHKKNSNLGQKKVNFDSAILLSKSDALLLAKGEEFTLMNWGNAIVKDIIYENGNLKELRLQLHLEGDFKTTKNKFNWVSNRGSVKIKAVEYGSLVTEVSTEEDLTKFFNKNSKMETNLIGEQAVENIKKGDIVQFERMGFYYCDSPGVFHLIPFTKQTKNI</sequence>
<dbReference type="Gene3D" id="3.90.800.10">
    <property type="entry name" value="Glutamyl-tRNA Synthetase, Domain 3"/>
    <property type="match status" value="1"/>
</dbReference>
<reference evidence="16 17" key="1">
    <citation type="submission" date="2019-01" db="EMBL/GenBank/DDBJ databases">
        <title>Genomes sequencing and comparative genomics of infectious freshwater microsporidia, Cucumispora dikerogammari and Thelohania contejeani.</title>
        <authorList>
            <person name="Cormier A."/>
            <person name="Giraud I."/>
            <person name="Wattier R."/>
            <person name="Teixeira M."/>
            <person name="Grandjean F."/>
            <person name="Rigaud T."/>
            <person name="Cordaux R."/>
        </authorList>
    </citation>
    <scope>NUCLEOTIDE SEQUENCE [LARGE SCALE GENOMIC DNA]</scope>
    <source>
        <strain evidence="16">T1</strain>
        <tissue evidence="16">Spores</tissue>
    </source>
</reference>
<dbReference type="InterPro" id="IPR014729">
    <property type="entry name" value="Rossmann-like_a/b/a_fold"/>
</dbReference>
<dbReference type="PRINTS" id="PR00987">
    <property type="entry name" value="TRNASYNTHGLU"/>
</dbReference>
<comment type="subcellular location">
    <subcellularLocation>
        <location evidence="1">Cytoplasm</location>
    </subcellularLocation>
</comment>
<keyword evidence="4" id="KW-0963">Cytoplasm</keyword>
<dbReference type="Proteomes" id="UP001516464">
    <property type="component" value="Unassembled WGS sequence"/>
</dbReference>
<evidence type="ECO:0000256" key="10">
    <source>
        <dbReference type="ARBA" id="ARBA00030865"/>
    </source>
</evidence>
<comment type="caution">
    <text evidence="16">The sequence shown here is derived from an EMBL/GenBank/DDBJ whole genome shotgun (WGS) entry which is preliminary data.</text>
</comment>
<dbReference type="InterPro" id="IPR011035">
    <property type="entry name" value="Ribosomal_bL25/Gln-tRNA_synth"/>
</dbReference>
<dbReference type="InterPro" id="IPR049437">
    <property type="entry name" value="tRNA-synt_1c_C2"/>
</dbReference>
<keyword evidence="17" id="KW-1185">Reference proteome</keyword>
<dbReference type="Pfam" id="PF00749">
    <property type="entry name" value="tRNA-synt_1c"/>
    <property type="match status" value="1"/>
</dbReference>
<dbReference type="InterPro" id="IPR020058">
    <property type="entry name" value="Glu/Gln-tRNA-synth_Ib_cat-dom"/>
</dbReference>
<dbReference type="InterPro" id="IPR000924">
    <property type="entry name" value="Glu/Gln-tRNA-synth"/>
</dbReference>
<comment type="similarity">
    <text evidence="2">Belongs to the class-I aminoacyl-tRNA synthetase family. Glutamate--tRNA ligase type 2 subfamily.</text>
</comment>
<dbReference type="InterPro" id="IPR020056">
    <property type="entry name" value="Rbsml_bL25/Gln-tRNA_synth_N"/>
</dbReference>
<evidence type="ECO:0000256" key="4">
    <source>
        <dbReference type="ARBA" id="ARBA00022490"/>
    </source>
</evidence>
<evidence type="ECO:0000259" key="13">
    <source>
        <dbReference type="Pfam" id="PF00749"/>
    </source>
</evidence>
<keyword evidence="6 12" id="KW-0547">Nucleotide-binding</keyword>
<keyword evidence="5 12" id="KW-0436">Ligase</keyword>
<dbReference type="PROSITE" id="PS00178">
    <property type="entry name" value="AA_TRNA_LIGASE_I"/>
    <property type="match status" value="1"/>
</dbReference>
<evidence type="ECO:0000256" key="3">
    <source>
        <dbReference type="ARBA" id="ARBA00012835"/>
    </source>
</evidence>
<keyword evidence="7 12" id="KW-0067">ATP-binding</keyword>
<evidence type="ECO:0000256" key="7">
    <source>
        <dbReference type="ARBA" id="ARBA00022840"/>
    </source>
</evidence>
<dbReference type="PANTHER" id="PTHR43097:SF5">
    <property type="entry name" value="GLUTAMATE--TRNA LIGASE"/>
    <property type="match status" value="1"/>
</dbReference>
<feature type="domain" description="Glutamyl/glutaminyl-tRNA synthetase class Ib anti-codon binding" evidence="14">
    <location>
        <begin position="454"/>
        <end position="541"/>
    </location>
</feature>
<proteinExistence type="inferred from homology"/>
<dbReference type="InterPro" id="IPR050132">
    <property type="entry name" value="Gln/Glu-tRNA_Ligase"/>
</dbReference>
<dbReference type="SUPFAM" id="SSF52374">
    <property type="entry name" value="Nucleotidylyl transferase"/>
    <property type="match status" value="1"/>
</dbReference>
<organism evidence="16 17">
    <name type="scientific">Astathelohania contejeani</name>
    <dbReference type="NCBI Taxonomy" id="164912"/>
    <lineage>
        <taxon>Eukaryota</taxon>
        <taxon>Fungi</taxon>
        <taxon>Fungi incertae sedis</taxon>
        <taxon>Microsporidia</taxon>
        <taxon>Astathelohaniidae</taxon>
        <taxon>Astathelohania</taxon>
    </lineage>
</organism>
<dbReference type="Pfam" id="PF20974">
    <property type="entry name" value="tRNA-synt_1c_C2"/>
    <property type="match status" value="1"/>
</dbReference>
<evidence type="ECO:0000256" key="12">
    <source>
        <dbReference type="RuleBase" id="RU363037"/>
    </source>
</evidence>
<evidence type="ECO:0000259" key="14">
    <source>
        <dbReference type="Pfam" id="PF03950"/>
    </source>
</evidence>
<dbReference type="NCBIfam" id="TIGR00463">
    <property type="entry name" value="gltX_arch"/>
    <property type="match status" value="1"/>
</dbReference>
<evidence type="ECO:0000313" key="17">
    <source>
        <dbReference type="Proteomes" id="UP001516464"/>
    </source>
</evidence>